<dbReference type="PANTHER" id="PTHR47052">
    <property type="entry name" value="CONSERVED SERINE PROLINE-RICH PROTEIN (AFU_ORTHOLOGUE AFUA_2G01790)"/>
    <property type="match status" value="1"/>
</dbReference>
<accession>A0A1V6PJH4</accession>
<feature type="region of interest" description="Disordered" evidence="1">
    <location>
        <begin position="160"/>
        <end position="231"/>
    </location>
</feature>
<feature type="compositionally biased region" description="Basic and acidic residues" evidence="1">
    <location>
        <begin position="662"/>
        <end position="674"/>
    </location>
</feature>
<dbReference type="InterPro" id="IPR035892">
    <property type="entry name" value="C2_domain_sf"/>
</dbReference>
<feature type="compositionally biased region" description="Polar residues" evidence="1">
    <location>
        <begin position="554"/>
        <end position="563"/>
    </location>
</feature>
<evidence type="ECO:0000259" key="2">
    <source>
        <dbReference type="PROSITE" id="PS50004"/>
    </source>
</evidence>
<organism evidence="3 4">
    <name type="scientific">Penicillium decumbens</name>
    <dbReference type="NCBI Taxonomy" id="69771"/>
    <lineage>
        <taxon>Eukaryota</taxon>
        <taxon>Fungi</taxon>
        <taxon>Dikarya</taxon>
        <taxon>Ascomycota</taxon>
        <taxon>Pezizomycotina</taxon>
        <taxon>Eurotiomycetes</taxon>
        <taxon>Eurotiomycetidae</taxon>
        <taxon>Eurotiales</taxon>
        <taxon>Aspergillaceae</taxon>
        <taxon>Penicillium</taxon>
    </lineage>
</organism>
<dbReference type="Proteomes" id="UP000191522">
    <property type="component" value="Unassembled WGS sequence"/>
</dbReference>
<dbReference type="InterPro" id="IPR000008">
    <property type="entry name" value="C2_dom"/>
</dbReference>
<proteinExistence type="predicted"/>
<dbReference type="Pfam" id="PF00168">
    <property type="entry name" value="C2"/>
    <property type="match status" value="1"/>
</dbReference>
<name>A0A1V6PJH4_PENDC</name>
<evidence type="ECO:0000313" key="3">
    <source>
        <dbReference type="EMBL" id="OQD77195.1"/>
    </source>
</evidence>
<feature type="compositionally biased region" description="Basic and acidic residues" evidence="1">
    <location>
        <begin position="628"/>
        <end position="655"/>
    </location>
</feature>
<feature type="compositionally biased region" description="Basic and acidic residues" evidence="1">
    <location>
        <begin position="718"/>
        <end position="735"/>
    </location>
</feature>
<feature type="compositionally biased region" description="Polar residues" evidence="1">
    <location>
        <begin position="702"/>
        <end position="713"/>
    </location>
</feature>
<feature type="domain" description="C2" evidence="2">
    <location>
        <begin position="8"/>
        <end position="126"/>
    </location>
</feature>
<dbReference type="EMBL" id="MDYL01000003">
    <property type="protein sequence ID" value="OQD77195.1"/>
    <property type="molecule type" value="Genomic_DNA"/>
</dbReference>
<dbReference type="CDD" id="cd08681">
    <property type="entry name" value="C2_fungal_Inn1p-like"/>
    <property type="match status" value="1"/>
</dbReference>
<dbReference type="OMA" id="VIERRTM"/>
<feature type="compositionally biased region" description="Polar residues" evidence="1">
    <location>
        <begin position="370"/>
        <end position="396"/>
    </location>
</feature>
<feature type="compositionally biased region" description="Basic and acidic residues" evidence="1">
    <location>
        <begin position="497"/>
        <end position="518"/>
    </location>
</feature>
<gene>
    <name evidence="3" type="ORF">PENDEC_c003G01796</name>
</gene>
<dbReference type="InterPro" id="IPR052981">
    <property type="entry name" value="Ingression_C2_domain"/>
</dbReference>
<comment type="caution">
    <text evidence="3">The sequence shown here is derived from an EMBL/GenBank/DDBJ whole genome shotgun (WGS) entry which is preliminary data.</text>
</comment>
<dbReference type="SMART" id="SM00239">
    <property type="entry name" value="C2"/>
    <property type="match status" value="1"/>
</dbReference>
<dbReference type="AlphaFoldDB" id="A0A1V6PJH4"/>
<feature type="compositionally biased region" description="Basic and acidic residues" evidence="1">
    <location>
        <begin position="330"/>
        <end position="342"/>
    </location>
</feature>
<dbReference type="PROSITE" id="PS50004">
    <property type="entry name" value="C2"/>
    <property type="match status" value="1"/>
</dbReference>
<dbReference type="PANTHER" id="PTHR47052:SF3">
    <property type="entry name" value="INGRESSION PROTEIN 1"/>
    <property type="match status" value="1"/>
</dbReference>
<dbReference type="SUPFAM" id="SSF49562">
    <property type="entry name" value="C2 domain (Calcium/lipid-binding domain, CaLB)"/>
    <property type="match status" value="1"/>
</dbReference>
<dbReference type="Gene3D" id="2.60.40.150">
    <property type="entry name" value="C2 domain"/>
    <property type="match status" value="1"/>
</dbReference>
<dbReference type="STRING" id="69771.A0A1V6PJH4"/>
<sequence>MSKLTKVNHAAGIFADMSVDGPAIGTLVAIVDRAKNLPNRKTMGKQNPYCAARLGKEAKKTPTDLRGGQTPRWDHELRFTVHESPDYYRMKVSIFNDDKKTDLIGETWVDLQNLIIPGGSQNDHWHVLQCRGKYAGEIRLEMTYYDTREQDVAVIERRKGAAERAQGKVSTSSSVLSGTSTMSGLSGPRQLEKVKRRPLPTDPTGATPARPPAPEHTKSAPPLHHPMPARPAMRDTVQTMPQAGAAEPLSYAPRYPEPLYDTQAYAPVSNMQSRGAYDGPDDYQREWSAQATALPPAGTMRHNAQELSYPVSDALDHFYDSRPQQPPNHSDYDRPPSRDYRSASEPPFETDVNGKVQYDAAPQPPDSHGQMLSPQYNVNPTTFGQVSTFSPRSSGNVPLPLNYDRPGSSSGPADDLRYQPHFRALPPAHGDEYHPEYAGMQPSVEDEEDLDRPPPPPPVHRSRMTQQAQSPSSQSSPYKSYNPSMPASLVAGYEAQSRPDRAVFEDRSGRRRSTHFDDEMMIAQQSTPVPPTYEAPIYPLRTSPRPMDERPGSIASQGGSVSPETRMVTRKSVSPRPSSSDSRAGSSIPFSPDSYNSFNHHSSRPGSGRDASPAYETPPQARAVSSRPDLESVRDMDQPIIGDDGREIDPSDHLPTETWAPEPEKKNRKPEVILRFKHSPRPTSRGNETPRHTPPRVGFRTTPDTYSTPSKRYTPTRVHADPVDRTPPRADRGHESYGGYTHSRGYSTPTSVDRPRSSHRSSVSPTPSARSPLYDYNPGPPIPTKVPISQGSPAYPVASNNAINGRPGMDALSRELSTIDIGSVACSPSRAVRKYAPRPPASMGYAS</sequence>
<feature type="compositionally biased region" description="Low complexity" evidence="1">
    <location>
        <begin position="466"/>
        <end position="484"/>
    </location>
</feature>
<feature type="compositionally biased region" description="Low complexity" evidence="1">
    <location>
        <begin position="169"/>
        <end position="187"/>
    </location>
</feature>
<reference evidence="4" key="1">
    <citation type="journal article" date="2017" name="Nat. Microbiol.">
        <title>Global analysis of biosynthetic gene clusters reveals vast potential of secondary metabolite production in Penicillium species.</title>
        <authorList>
            <person name="Nielsen J.C."/>
            <person name="Grijseels S."/>
            <person name="Prigent S."/>
            <person name="Ji B."/>
            <person name="Dainat J."/>
            <person name="Nielsen K.F."/>
            <person name="Frisvad J.C."/>
            <person name="Workman M."/>
            <person name="Nielsen J."/>
        </authorList>
    </citation>
    <scope>NUCLEOTIDE SEQUENCE [LARGE SCALE GENOMIC DNA]</scope>
    <source>
        <strain evidence="4">IBT 11843</strain>
    </source>
</reference>
<feature type="compositionally biased region" description="Polar residues" evidence="1">
    <location>
        <begin position="787"/>
        <end position="803"/>
    </location>
</feature>
<dbReference type="OrthoDB" id="270970at2759"/>
<feature type="region of interest" description="Disordered" evidence="1">
    <location>
        <begin position="317"/>
        <end position="809"/>
    </location>
</feature>
<keyword evidence="4" id="KW-1185">Reference proteome</keyword>
<feature type="compositionally biased region" description="Low complexity" evidence="1">
    <location>
        <begin position="570"/>
        <end position="589"/>
    </location>
</feature>
<evidence type="ECO:0000256" key="1">
    <source>
        <dbReference type="SAM" id="MobiDB-lite"/>
    </source>
</evidence>
<dbReference type="InterPro" id="IPR037791">
    <property type="entry name" value="C2_fungal_Inn1"/>
</dbReference>
<evidence type="ECO:0000313" key="4">
    <source>
        <dbReference type="Proteomes" id="UP000191522"/>
    </source>
</evidence>
<protein>
    <recommendedName>
        <fullName evidence="2">C2 domain-containing protein</fullName>
    </recommendedName>
</protein>